<dbReference type="AlphaFoldDB" id="A0A3P6NHI0"/>
<dbReference type="Gene3D" id="2.60.40.150">
    <property type="entry name" value="C2 domain"/>
    <property type="match status" value="1"/>
</dbReference>
<dbReference type="EMBL" id="UYRR01006015">
    <property type="protein sequence ID" value="VDK22239.1"/>
    <property type="molecule type" value="Genomic_DNA"/>
</dbReference>
<dbReference type="InterPro" id="IPR001192">
    <property type="entry name" value="PI-PLC_fam"/>
</dbReference>
<reference evidence="5 6" key="1">
    <citation type="submission" date="2018-11" db="EMBL/GenBank/DDBJ databases">
        <authorList>
            <consortium name="Pathogen Informatics"/>
        </authorList>
    </citation>
    <scope>NUCLEOTIDE SEQUENCE [LARGE SCALE GENOMIC DNA]</scope>
</reference>
<dbReference type="EC" id="3.1.4.11" evidence="1"/>
<accession>A0A3P6NHI0</accession>
<keyword evidence="4" id="KW-0443">Lipid metabolism</keyword>
<dbReference type="Proteomes" id="UP000267096">
    <property type="component" value="Unassembled WGS sequence"/>
</dbReference>
<dbReference type="GO" id="GO:0004435">
    <property type="term" value="F:phosphatidylinositol-4,5-bisphosphate phospholipase C activity"/>
    <property type="evidence" value="ECO:0007669"/>
    <property type="project" value="UniProtKB-EC"/>
</dbReference>
<organism evidence="5 6">
    <name type="scientific">Anisakis simplex</name>
    <name type="common">Herring worm</name>
    <dbReference type="NCBI Taxonomy" id="6269"/>
    <lineage>
        <taxon>Eukaryota</taxon>
        <taxon>Metazoa</taxon>
        <taxon>Ecdysozoa</taxon>
        <taxon>Nematoda</taxon>
        <taxon>Chromadorea</taxon>
        <taxon>Rhabditida</taxon>
        <taxon>Spirurina</taxon>
        <taxon>Ascaridomorpha</taxon>
        <taxon>Ascaridoidea</taxon>
        <taxon>Anisakidae</taxon>
        <taxon>Anisakis</taxon>
        <taxon>Anisakis simplex complex</taxon>
    </lineage>
</organism>
<protein>
    <recommendedName>
        <fullName evidence="1">phosphoinositide phospholipase C</fullName>
        <ecNumber evidence="1">3.1.4.11</ecNumber>
    </recommendedName>
</protein>
<keyword evidence="6" id="KW-1185">Reference proteome</keyword>
<dbReference type="GO" id="GO:0046488">
    <property type="term" value="P:phosphatidylinositol metabolic process"/>
    <property type="evidence" value="ECO:0007669"/>
    <property type="project" value="TreeGrafter"/>
</dbReference>
<dbReference type="PANTHER" id="PTHR10336">
    <property type="entry name" value="PHOSPHOINOSITIDE-SPECIFIC PHOSPHOLIPASE C FAMILY PROTEIN"/>
    <property type="match status" value="1"/>
</dbReference>
<evidence type="ECO:0000256" key="2">
    <source>
        <dbReference type="ARBA" id="ARBA00022801"/>
    </source>
</evidence>
<keyword evidence="2" id="KW-0378">Hydrolase</keyword>
<keyword evidence="3" id="KW-0442">Lipid degradation</keyword>
<dbReference type="CDD" id="cd00275">
    <property type="entry name" value="C2_PLC_like"/>
    <property type="match status" value="1"/>
</dbReference>
<dbReference type="SUPFAM" id="SSF49562">
    <property type="entry name" value="C2 domain (Calcium/lipid-binding domain, CaLB)"/>
    <property type="match status" value="1"/>
</dbReference>
<dbReference type="InterPro" id="IPR035892">
    <property type="entry name" value="C2_domain_sf"/>
</dbReference>
<evidence type="ECO:0000313" key="5">
    <source>
        <dbReference type="EMBL" id="VDK22239.1"/>
    </source>
</evidence>
<evidence type="ECO:0000256" key="1">
    <source>
        <dbReference type="ARBA" id="ARBA00012368"/>
    </source>
</evidence>
<dbReference type="GO" id="GO:0051209">
    <property type="term" value="P:release of sequestered calcium ion into cytosol"/>
    <property type="evidence" value="ECO:0007669"/>
    <property type="project" value="TreeGrafter"/>
</dbReference>
<dbReference type="PANTHER" id="PTHR10336:SF36">
    <property type="entry name" value="1-PHOSPHATIDYLINOSITOL 4,5-BISPHOSPHATE PHOSPHODIESTERASE BETA-4"/>
    <property type="match status" value="1"/>
</dbReference>
<dbReference type="OrthoDB" id="269822at2759"/>
<proteinExistence type="predicted"/>
<name>A0A3P6NHI0_ANISI</name>
<evidence type="ECO:0000256" key="3">
    <source>
        <dbReference type="ARBA" id="ARBA00022963"/>
    </source>
</evidence>
<evidence type="ECO:0000256" key="4">
    <source>
        <dbReference type="ARBA" id="ARBA00023098"/>
    </source>
</evidence>
<feature type="non-terminal residue" evidence="5">
    <location>
        <position position="191"/>
    </location>
</feature>
<dbReference type="GO" id="GO:0016042">
    <property type="term" value="P:lipid catabolic process"/>
    <property type="evidence" value="ECO:0007669"/>
    <property type="project" value="UniProtKB-KW"/>
</dbReference>
<gene>
    <name evidence="5" type="ORF">ASIM_LOCUS3740</name>
</gene>
<evidence type="ECO:0000313" key="6">
    <source>
        <dbReference type="Proteomes" id="UP000267096"/>
    </source>
</evidence>
<dbReference type="GO" id="GO:0048015">
    <property type="term" value="P:phosphatidylinositol-mediated signaling"/>
    <property type="evidence" value="ECO:0007669"/>
    <property type="project" value="TreeGrafter"/>
</dbReference>
<sequence length="191" mass="21822">MLTTLGSPRTSTYVQVDFYGLPLEQLKGRFKTKIVQNNAINPVYSTLKDEPFVIEKIRFPERSVVYIRLMSDRGEQLAHRVLPVHLITNGYRHVILRNAANRPAGPASLFLHIKVDFYVPAAHKALQEAFAEPLKVAIKQEEMKSHFADPLNCRMEEEEIETDEVESDEELDSNATVVDSARKRIAFSKRI</sequence>